<feature type="non-terminal residue" evidence="9">
    <location>
        <position position="331"/>
    </location>
</feature>
<feature type="region of interest" description="Disordered" evidence="7">
    <location>
        <begin position="56"/>
        <end position="76"/>
    </location>
</feature>
<dbReference type="InterPro" id="IPR029058">
    <property type="entry name" value="AB_hydrolase_fold"/>
</dbReference>
<comment type="caution">
    <text evidence="9">The sequence shown here is derived from an EMBL/GenBank/DDBJ whole genome shotgun (WGS) entry which is preliminary data.</text>
</comment>
<dbReference type="PANTHER" id="PTHR12265:SF30">
    <property type="entry name" value="TRANSMEMBRANE PROTEIN 53"/>
    <property type="match status" value="1"/>
</dbReference>
<dbReference type="EMBL" id="CAXKWB010004817">
    <property type="protein sequence ID" value="CAL4075624.1"/>
    <property type="molecule type" value="Genomic_DNA"/>
</dbReference>
<evidence type="ECO:0000313" key="10">
    <source>
        <dbReference type="Proteomes" id="UP001497623"/>
    </source>
</evidence>
<evidence type="ECO:0000256" key="7">
    <source>
        <dbReference type="SAM" id="MobiDB-lite"/>
    </source>
</evidence>
<evidence type="ECO:0000256" key="8">
    <source>
        <dbReference type="SAM" id="Phobius"/>
    </source>
</evidence>
<proteinExistence type="inferred from homology"/>
<dbReference type="Pfam" id="PF05705">
    <property type="entry name" value="DUF829"/>
    <property type="match status" value="1"/>
</dbReference>
<dbReference type="PANTHER" id="PTHR12265">
    <property type="entry name" value="TRANSMEMBRANE PROTEIN 53"/>
    <property type="match status" value="1"/>
</dbReference>
<evidence type="ECO:0000256" key="3">
    <source>
        <dbReference type="ARBA" id="ARBA00022989"/>
    </source>
</evidence>
<evidence type="ECO:0000313" key="9">
    <source>
        <dbReference type="EMBL" id="CAL4075624.1"/>
    </source>
</evidence>
<evidence type="ECO:0000256" key="2">
    <source>
        <dbReference type="ARBA" id="ARBA00022692"/>
    </source>
</evidence>
<feature type="transmembrane region" description="Helical" evidence="8">
    <location>
        <begin position="222"/>
        <end position="244"/>
    </location>
</feature>
<protein>
    <recommendedName>
        <fullName evidence="11">Transmembrane protein 53</fullName>
    </recommendedName>
</protein>
<evidence type="ECO:0000256" key="4">
    <source>
        <dbReference type="ARBA" id="ARBA00023136"/>
    </source>
</evidence>
<comment type="subcellular location">
    <subcellularLocation>
        <location evidence="6">Nucleus outer membrane</location>
        <topology evidence="6">Single-pass membrane protein</topology>
    </subcellularLocation>
</comment>
<dbReference type="AlphaFoldDB" id="A0AAV2Q8D0"/>
<name>A0AAV2Q8D0_MEGNR</name>
<dbReference type="Proteomes" id="UP001497623">
    <property type="component" value="Unassembled WGS sequence"/>
</dbReference>
<reference evidence="9 10" key="1">
    <citation type="submission" date="2024-05" db="EMBL/GenBank/DDBJ databases">
        <authorList>
            <person name="Wallberg A."/>
        </authorList>
    </citation>
    <scope>NUCLEOTIDE SEQUENCE [LARGE SCALE GENOMIC DNA]</scope>
</reference>
<keyword evidence="4 8" id="KW-0472">Membrane</keyword>
<evidence type="ECO:0000256" key="5">
    <source>
        <dbReference type="ARBA" id="ARBA00023242"/>
    </source>
</evidence>
<keyword evidence="3 8" id="KW-1133">Transmembrane helix</keyword>
<keyword evidence="10" id="KW-1185">Reference proteome</keyword>
<dbReference type="SUPFAM" id="SSF53474">
    <property type="entry name" value="alpha/beta-Hydrolases"/>
    <property type="match status" value="1"/>
</dbReference>
<organism evidence="9 10">
    <name type="scientific">Meganyctiphanes norvegica</name>
    <name type="common">Northern krill</name>
    <name type="synonym">Thysanopoda norvegica</name>
    <dbReference type="NCBI Taxonomy" id="48144"/>
    <lineage>
        <taxon>Eukaryota</taxon>
        <taxon>Metazoa</taxon>
        <taxon>Ecdysozoa</taxon>
        <taxon>Arthropoda</taxon>
        <taxon>Crustacea</taxon>
        <taxon>Multicrustacea</taxon>
        <taxon>Malacostraca</taxon>
        <taxon>Eumalacostraca</taxon>
        <taxon>Eucarida</taxon>
        <taxon>Euphausiacea</taxon>
        <taxon>Euphausiidae</taxon>
        <taxon>Meganyctiphanes</taxon>
    </lineage>
</organism>
<dbReference type="InterPro" id="IPR008547">
    <property type="entry name" value="DUF829_TMEM53"/>
</dbReference>
<dbReference type="GO" id="GO:0005640">
    <property type="term" value="C:nuclear outer membrane"/>
    <property type="evidence" value="ECO:0007669"/>
    <property type="project" value="UniProtKB-SubCell"/>
</dbReference>
<sequence length="331" mass="37819">MLMHYSLLPNVPLSGDVSGRQAMVEYLPFDVRTSSMVSAGKFNKMDDDLEYYITFPTPTPKTEPNGSADPPEDDDDYVFVNGDQGEKEPVVFLLGWLGAQDRYLAKYSNIYSQRGCITIRYTTPPSYVFQIRNSNKFLPIARKLLGLLKDMSLDEHPVFFHMFSNNGSTLYYYLSQAMCEPDAPKVLLRGCMFDSTPAPKRIWSGCNAIYEITRGSVWMRMFASLAMFLYLMSLGAVSIFWSILTGKLPSYPPWTLVEEKSRVPQLFLYSKSDKVIAVDDVENFACERRKLGVQVVAQCWPDSQHCQHYRQYPEAYSQSVYSFVSMCLSQE</sequence>
<keyword evidence="5" id="KW-0539">Nucleus</keyword>
<gene>
    <name evidence="9" type="ORF">MNOR_LOCUS9815</name>
</gene>
<evidence type="ECO:0000256" key="1">
    <source>
        <dbReference type="ARBA" id="ARBA00007387"/>
    </source>
</evidence>
<comment type="similarity">
    <text evidence="1">Belongs to the TMEM53 family.</text>
</comment>
<evidence type="ECO:0008006" key="11">
    <source>
        <dbReference type="Google" id="ProtNLM"/>
    </source>
</evidence>
<keyword evidence="2 8" id="KW-0812">Transmembrane</keyword>
<evidence type="ECO:0000256" key="6">
    <source>
        <dbReference type="ARBA" id="ARBA00034303"/>
    </source>
</evidence>
<accession>A0AAV2Q8D0</accession>